<evidence type="ECO:0000313" key="2">
    <source>
        <dbReference type="Proteomes" id="UP000215086"/>
    </source>
</evidence>
<dbReference type="GO" id="GO:0005975">
    <property type="term" value="P:carbohydrate metabolic process"/>
    <property type="evidence" value="ECO:0007669"/>
    <property type="project" value="InterPro"/>
</dbReference>
<sequence>MPNIEQTIILLPCYSLEDFQLSRNDDESEEILAGWCGLFHPGLLHRTQMLPRWERAYDPPLAPDQALIVIPECSEKNLPSTWLADLPADQVTVIRRFKNLPGLWRAIEQAAPGLLEGVPKDIVEDFVALGFAYLQVELMTRQLRYMSNLDEIRFRESVLKAAAAALVGKADEARQQLQRGFDLLTESREYFYPVQAYLIDLTLTAETTLGAGLRRELESFDRVNLLTTGHLLKSMAEREPESLAVLKSVLAEGHVVTLGGEEDESLSAILPQPALLRSFRQGLNTWNEILGTRPPIYGKRRFGLTALLPGILSHFRFEGAFHFALDDGKFPVGNQSKLRWEGIDESDIDSVGRVPVDASRPATFLKLGETIGRMLDLDHAAALIFAHWPCQVSPWYSVLKRVAQYSPVLGRFTPITEYFRNTQYVGARVFHKADEYRPAYLAQDVAASSSWPISKWTHYVRRCAEADALVALAVIRGLITGLWDELSQKLCEVAELAWRNADAVINERESTFDPQWPDRFDTLMRSACDSLTSLLPRSPAASTETGVLWLNLSCVSARGYVRPQTAEKRENNSPDQQVKPATCVVPSYGYAWASSAAGSEVARQSQRRESWWSRLFGKASEKAPEEEWAIENETARLVVDKLTGGIQGIYPLPYGRNLLAQRLGMRLGASILDEDTQDPEAEYSRMIAESIRHVTLSPEEPAIQSEGRLVDRQGETIARFSQIVSAPVHLPFFRIRIQLEPRRIPDSNPWASYYACRFAWNDETATLSRSLGWCRTETERERFESLYFNQVAGSHHTLTLLCPGLPYHRMVGPRKLDTLLIVRGEEARDFTLGVGVDIRYPLHAALQLLQPPILLCQATPPCSPQSAWFLTLDVRNVVVSSLQPVVESHHLAGLRLALTETEGRAGPVTIQTCRSLSAAHRIDGSGEVIEPLALDGDSARIQIGRFQTVEIELRFQTGRGEQAGSQNRDNVMG</sequence>
<evidence type="ECO:0000313" key="1">
    <source>
        <dbReference type="EMBL" id="ASV76121.1"/>
    </source>
</evidence>
<dbReference type="KEGG" id="ttf:THTE_3520"/>
<accession>A0A286RJI4</accession>
<dbReference type="AlphaFoldDB" id="A0A286RJI4"/>
<dbReference type="Proteomes" id="UP000215086">
    <property type="component" value="Chromosome"/>
</dbReference>
<dbReference type="RefSeq" id="WP_095415983.1">
    <property type="nucleotide sequence ID" value="NZ_CP018477.1"/>
</dbReference>
<proteinExistence type="predicted"/>
<gene>
    <name evidence="1" type="ORF">THTE_3520</name>
</gene>
<dbReference type="SUPFAM" id="SSF88713">
    <property type="entry name" value="Glycoside hydrolase/deacetylase"/>
    <property type="match status" value="1"/>
</dbReference>
<name>A0A286RJI4_9BACT</name>
<organism evidence="1 2">
    <name type="scientific">Thermogutta terrifontis</name>
    <dbReference type="NCBI Taxonomy" id="1331910"/>
    <lineage>
        <taxon>Bacteria</taxon>
        <taxon>Pseudomonadati</taxon>
        <taxon>Planctomycetota</taxon>
        <taxon>Planctomycetia</taxon>
        <taxon>Pirellulales</taxon>
        <taxon>Thermoguttaceae</taxon>
        <taxon>Thermogutta</taxon>
    </lineage>
</organism>
<protein>
    <recommendedName>
        <fullName evidence="3">Glycoside hydrolase family 38 N-terminal domain-containing protein</fullName>
    </recommendedName>
</protein>
<keyword evidence="2" id="KW-1185">Reference proteome</keyword>
<dbReference type="InterPro" id="IPR011330">
    <property type="entry name" value="Glyco_hydro/deAcase_b/a-brl"/>
</dbReference>
<evidence type="ECO:0008006" key="3">
    <source>
        <dbReference type="Google" id="ProtNLM"/>
    </source>
</evidence>
<dbReference type="OrthoDB" id="222074at2"/>
<dbReference type="EMBL" id="CP018477">
    <property type="protein sequence ID" value="ASV76121.1"/>
    <property type="molecule type" value="Genomic_DNA"/>
</dbReference>
<reference evidence="1 2" key="1">
    <citation type="journal article" name="Front. Microbiol.">
        <title>Sugar Metabolism of the First Thermophilic Planctomycete Thermogutta terrifontis: Comparative Genomic and Transcriptomic Approaches.</title>
        <authorList>
            <person name="Elcheninov A.G."/>
            <person name="Menzel P."/>
            <person name="Gudbergsdottir S.R."/>
            <person name="Slesarev A.I."/>
            <person name="Kadnikov V.V."/>
            <person name="Krogh A."/>
            <person name="Bonch-Osmolovskaya E.A."/>
            <person name="Peng X."/>
            <person name="Kublanov I.V."/>
        </authorList>
    </citation>
    <scope>NUCLEOTIDE SEQUENCE [LARGE SCALE GENOMIC DNA]</scope>
    <source>
        <strain evidence="1 2">R1</strain>
    </source>
</reference>